<protein>
    <submittedName>
        <fullName evidence="2">Uncharacterized protein</fullName>
    </submittedName>
</protein>
<accession>A0ABT3GE79</accession>
<sequence length="88" mass="9892">MKKPIILLAVALVSLFAAPAAEARGHHSRSYVSYHRSCGGPAYIETYVAYYDRCGHPVLRTRVVPVRHHHHRPVSRPAYYGHSRGGCR</sequence>
<feature type="signal peptide" evidence="1">
    <location>
        <begin position="1"/>
        <end position="23"/>
    </location>
</feature>
<evidence type="ECO:0000313" key="2">
    <source>
        <dbReference type="EMBL" id="MCW1921925.1"/>
    </source>
</evidence>
<feature type="chain" id="PRO_5046350064" evidence="1">
    <location>
        <begin position="24"/>
        <end position="88"/>
    </location>
</feature>
<gene>
    <name evidence="2" type="ORF">OKA05_05135</name>
</gene>
<evidence type="ECO:0000313" key="3">
    <source>
        <dbReference type="Proteomes" id="UP001320876"/>
    </source>
</evidence>
<keyword evidence="1" id="KW-0732">Signal</keyword>
<evidence type="ECO:0000256" key="1">
    <source>
        <dbReference type="SAM" id="SignalP"/>
    </source>
</evidence>
<proteinExistence type="predicted"/>
<comment type="caution">
    <text evidence="2">The sequence shown here is derived from an EMBL/GenBank/DDBJ whole genome shotgun (WGS) entry which is preliminary data.</text>
</comment>
<organism evidence="2 3">
    <name type="scientific">Luteolibacter arcticus</name>
    <dbReference type="NCBI Taxonomy" id="1581411"/>
    <lineage>
        <taxon>Bacteria</taxon>
        <taxon>Pseudomonadati</taxon>
        <taxon>Verrucomicrobiota</taxon>
        <taxon>Verrucomicrobiia</taxon>
        <taxon>Verrucomicrobiales</taxon>
        <taxon>Verrucomicrobiaceae</taxon>
        <taxon>Luteolibacter</taxon>
    </lineage>
</organism>
<dbReference type="RefSeq" id="WP_264486035.1">
    <property type="nucleotide sequence ID" value="NZ_JAPDDT010000002.1"/>
</dbReference>
<name>A0ABT3GE79_9BACT</name>
<dbReference type="Proteomes" id="UP001320876">
    <property type="component" value="Unassembled WGS sequence"/>
</dbReference>
<keyword evidence="3" id="KW-1185">Reference proteome</keyword>
<reference evidence="2 3" key="1">
    <citation type="submission" date="2022-10" db="EMBL/GenBank/DDBJ databases">
        <title>Luteolibacter arcticus strain CCTCC AB 2014275, whole genome shotgun sequencing project.</title>
        <authorList>
            <person name="Zhao G."/>
            <person name="Shen L."/>
        </authorList>
    </citation>
    <scope>NUCLEOTIDE SEQUENCE [LARGE SCALE GENOMIC DNA]</scope>
    <source>
        <strain evidence="2 3">CCTCC AB 2014275</strain>
    </source>
</reference>
<dbReference type="EMBL" id="JAPDDT010000002">
    <property type="protein sequence ID" value="MCW1921925.1"/>
    <property type="molecule type" value="Genomic_DNA"/>
</dbReference>